<dbReference type="RefSeq" id="WP_014165200.1">
    <property type="nucleotide sequence ID" value="NZ_JAZGZR010000037.1"/>
</dbReference>
<name>A0ABW8PRY7_9FLAO</name>
<organism evidence="1 2">
    <name type="scientific">Flavobacterium davisii</name>
    <dbReference type="NCBI Taxonomy" id="2906077"/>
    <lineage>
        <taxon>Bacteria</taxon>
        <taxon>Pseudomonadati</taxon>
        <taxon>Bacteroidota</taxon>
        <taxon>Flavobacteriia</taxon>
        <taxon>Flavobacteriales</taxon>
        <taxon>Flavobacteriaceae</taxon>
        <taxon>Flavobacterium</taxon>
    </lineage>
</organism>
<reference evidence="1 2" key="1">
    <citation type="submission" date="2024-02" db="EMBL/GenBank/DDBJ databases">
        <title>Comparative Genomic Analysis of Flavobacterium Species Causing Columnaris Disease of Freshwater Fish in Thailand: Insights into Virulence and Resistance Mechanisms.</title>
        <authorList>
            <person name="Nguyen D."/>
            <person name="Chokmangmeepisarn P."/>
            <person name="Khianchaikhan K."/>
            <person name="Morishita M."/>
            <person name="Bunnoy A."/>
            <person name="Rodkhum C."/>
        </authorList>
    </citation>
    <scope>NUCLEOTIDE SEQUENCE [LARGE SCALE GENOMIC DNA]</scope>
    <source>
        <strain evidence="1 2">KCRT2007</strain>
    </source>
</reference>
<sequence length="139" mass="16073">MESIINAPIEEVFNFFKNQYPTTWDQKINEGKEAIANMIRLYHLPAVEAVQKAMETSGNFTEPLVVLSALFVIMRTQRINNEIEQIISQEIKLETSDKFSSREANELRLIYSEKKKILQQELQGFLAEIPVITNNNKLN</sequence>
<proteinExistence type="predicted"/>
<dbReference type="EMBL" id="JAZGZR010000037">
    <property type="protein sequence ID" value="MFK7050682.1"/>
    <property type="molecule type" value="Genomic_DNA"/>
</dbReference>
<comment type="caution">
    <text evidence="1">The sequence shown here is derived from an EMBL/GenBank/DDBJ whole genome shotgun (WGS) entry which is preliminary data.</text>
</comment>
<protein>
    <submittedName>
        <fullName evidence="1">Uncharacterized protein</fullName>
    </submittedName>
</protein>
<gene>
    <name evidence="1" type="ORF">V3Q77_12385</name>
</gene>
<evidence type="ECO:0000313" key="1">
    <source>
        <dbReference type="EMBL" id="MFK7050682.1"/>
    </source>
</evidence>
<evidence type="ECO:0000313" key="2">
    <source>
        <dbReference type="Proteomes" id="UP001621813"/>
    </source>
</evidence>
<keyword evidence="2" id="KW-1185">Reference proteome</keyword>
<dbReference type="Proteomes" id="UP001621813">
    <property type="component" value="Unassembled WGS sequence"/>
</dbReference>
<accession>A0ABW8PRY7</accession>